<reference evidence="1 2" key="1">
    <citation type="submission" date="2016-11" db="EMBL/GenBank/DDBJ databases">
        <authorList>
            <person name="Varghese N."/>
            <person name="Submissions S."/>
        </authorList>
    </citation>
    <scope>NUCLEOTIDE SEQUENCE [LARGE SCALE GENOMIC DNA]</scope>
    <source>
        <strain evidence="1 2">DSM 28249</strain>
    </source>
</reference>
<keyword evidence="2" id="KW-1185">Reference proteome</keyword>
<evidence type="ECO:0000313" key="2">
    <source>
        <dbReference type="Proteomes" id="UP000322545"/>
    </source>
</evidence>
<accession>A0A1M7L843</accession>
<protein>
    <submittedName>
        <fullName evidence="1">Uncharacterized protein</fullName>
    </submittedName>
</protein>
<feature type="non-terminal residue" evidence="1">
    <location>
        <position position="48"/>
    </location>
</feature>
<dbReference type="EMBL" id="FRCB01000013">
    <property type="protein sequence ID" value="SHM73564.1"/>
    <property type="molecule type" value="Genomic_DNA"/>
</dbReference>
<name>A0A1M7L843_9RHOB</name>
<evidence type="ECO:0000313" key="1">
    <source>
        <dbReference type="EMBL" id="SHM73564.1"/>
    </source>
</evidence>
<gene>
    <name evidence="1" type="ORF">SAMN05443432_11349</name>
</gene>
<proteinExistence type="predicted"/>
<sequence length="48" mass="5180">MSRSDRLRDQVIAADSCDGDGFFHGVAAEGFAEFLVDHGFDEGCDTVL</sequence>
<organism evidence="1 2">
    <name type="scientific">Roseovarius litoreus</name>
    <dbReference type="NCBI Taxonomy" id="1155722"/>
    <lineage>
        <taxon>Bacteria</taxon>
        <taxon>Pseudomonadati</taxon>
        <taxon>Pseudomonadota</taxon>
        <taxon>Alphaproteobacteria</taxon>
        <taxon>Rhodobacterales</taxon>
        <taxon>Roseobacteraceae</taxon>
        <taxon>Roseovarius</taxon>
    </lineage>
</organism>
<dbReference type="Proteomes" id="UP000322545">
    <property type="component" value="Unassembled WGS sequence"/>
</dbReference>
<dbReference type="AlphaFoldDB" id="A0A1M7L843"/>